<dbReference type="OrthoDB" id="123558at2759"/>
<dbReference type="AlphaFoldDB" id="A0A8T1TN47"/>
<comment type="caution">
    <text evidence="1">The sequence shown here is derived from an EMBL/GenBank/DDBJ whole genome shotgun (WGS) entry which is preliminary data.</text>
</comment>
<accession>A0A8T1TN47</accession>
<gene>
    <name evidence="1" type="ORF">JG687_00018288</name>
</gene>
<evidence type="ECO:0000313" key="2">
    <source>
        <dbReference type="Proteomes" id="UP000688947"/>
    </source>
</evidence>
<evidence type="ECO:0000313" key="1">
    <source>
        <dbReference type="EMBL" id="KAG6943707.1"/>
    </source>
</evidence>
<organism evidence="1 2">
    <name type="scientific">Phytophthora cactorum</name>
    <dbReference type="NCBI Taxonomy" id="29920"/>
    <lineage>
        <taxon>Eukaryota</taxon>
        <taxon>Sar</taxon>
        <taxon>Stramenopiles</taxon>
        <taxon>Oomycota</taxon>
        <taxon>Peronosporomycetes</taxon>
        <taxon>Peronosporales</taxon>
        <taxon>Peronosporaceae</taxon>
        <taxon>Phytophthora</taxon>
    </lineage>
</organism>
<sequence length="59" mass="6871">MAELERRTIGAGTVTYCPVRHAWALWMCGNKAKQVPPLRHLDGHDMLNRKMQKRLSQLR</sequence>
<dbReference type="Proteomes" id="UP000688947">
    <property type="component" value="Unassembled WGS sequence"/>
</dbReference>
<proteinExistence type="predicted"/>
<reference evidence="1" key="1">
    <citation type="submission" date="2021-01" db="EMBL/GenBank/DDBJ databases">
        <title>Phytophthora aleatoria, a newly-described species from Pinus radiata is distinct from Phytophthora cactorum isolates based on comparative genomics.</title>
        <authorList>
            <person name="Mcdougal R."/>
            <person name="Panda P."/>
            <person name="Williams N."/>
            <person name="Studholme D.J."/>
        </authorList>
    </citation>
    <scope>NUCLEOTIDE SEQUENCE</scope>
    <source>
        <strain evidence="1">NZFS 3830</strain>
    </source>
</reference>
<protein>
    <submittedName>
        <fullName evidence="1">Uncharacterized protein</fullName>
    </submittedName>
</protein>
<dbReference type="EMBL" id="JAENGZ010002446">
    <property type="protein sequence ID" value="KAG6943707.1"/>
    <property type="molecule type" value="Genomic_DNA"/>
</dbReference>
<name>A0A8T1TN47_9STRA</name>